<protein>
    <submittedName>
        <fullName evidence="1">Uncharacterized protein</fullName>
    </submittedName>
</protein>
<feature type="non-terminal residue" evidence="1">
    <location>
        <position position="59"/>
    </location>
</feature>
<organism evidence="1 2">
    <name type="scientific">Araneus ventricosus</name>
    <name type="common">Orbweaver spider</name>
    <name type="synonym">Epeira ventricosa</name>
    <dbReference type="NCBI Taxonomy" id="182803"/>
    <lineage>
        <taxon>Eukaryota</taxon>
        <taxon>Metazoa</taxon>
        <taxon>Ecdysozoa</taxon>
        <taxon>Arthropoda</taxon>
        <taxon>Chelicerata</taxon>
        <taxon>Arachnida</taxon>
        <taxon>Araneae</taxon>
        <taxon>Araneomorphae</taxon>
        <taxon>Entelegynae</taxon>
        <taxon>Araneoidea</taxon>
        <taxon>Araneidae</taxon>
        <taxon>Araneus</taxon>
    </lineage>
</organism>
<sequence>MENDISCRLGATPRLRATFTLTSQHATTRCVHLGCGLFPALLHCPRGWVTAQNSHRHIE</sequence>
<keyword evidence="2" id="KW-1185">Reference proteome</keyword>
<dbReference type="EMBL" id="BGPR01079084">
    <property type="protein sequence ID" value="GBL73001.1"/>
    <property type="molecule type" value="Genomic_DNA"/>
</dbReference>
<proteinExistence type="predicted"/>
<dbReference type="AlphaFoldDB" id="A0A4Y1ZZQ3"/>
<gene>
    <name evidence="1" type="ORF">AVEN_101416_1</name>
</gene>
<evidence type="ECO:0000313" key="1">
    <source>
        <dbReference type="EMBL" id="GBL73001.1"/>
    </source>
</evidence>
<comment type="caution">
    <text evidence="1">The sequence shown here is derived from an EMBL/GenBank/DDBJ whole genome shotgun (WGS) entry which is preliminary data.</text>
</comment>
<accession>A0A4Y1ZZQ3</accession>
<evidence type="ECO:0000313" key="2">
    <source>
        <dbReference type="Proteomes" id="UP000499080"/>
    </source>
</evidence>
<name>A0A4Y1ZZQ3_ARAVE</name>
<reference evidence="1 2" key="1">
    <citation type="journal article" date="2019" name="Sci. Rep.">
        <title>Orb-weaving spider Araneus ventricosus genome elucidates the spidroin gene catalogue.</title>
        <authorList>
            <person name="Kono N."/>
            <person name="Nakamura H."/>
            <person name="Ohtoshi R."/>
            <person name="Moran D.A.P."/>
            <person name="Shinohara A."/>
            <person name="Yoshida Y."/>
            <person name="Fujiwara M."/>
            <person name="Mori M."/>
            <person name="Tomita M."/>
            <person name="Arakawa K."/>
        </authorList>
    </citation>
    <scope>NUCLEOTIDE SEQUENCE [LARGE SCALE GENOMIC DNA]</scope>
</reference>
<dbReference type="Proteomes" id="UP000499080">
    <property type="component" value="Unassembled WGS sequence"/>
</dbReference>